<sequence length="213" mass="24237">MLRAQGLFLCVFLVGGIQGSCNIGPNADPLGKATPKDSSNYHEFCISYLRNQVKIEFEAALQYMVMGAYFDQDTVNLKGFAKFFWDSSDEERTHGLKFMEYLRHRGDNSLELINTDIKPIMEKYSWTDGLEALRDALAMEKKVSGSIKKIVDVCSTEGKEDYLSGDWLTGIWLDEQMDGQRKLAGLINTLSNFRMDHEALGDWMFSESLLKEE</sequence>
<gene>
    <name evidence="9" type="primary">FRI</name>
</gene>
<dbReference type="GO" id="GO:0008199">
    <property type="term" value="F:ferric iron binding"/>
    <property type="evidence" value="ECO:0007669"/>
    <property type="project" value="InterPro"/>
</dbReference>
<evidence type="ECO:0000256" key="5">
    <source>
        <dbReference type="PIRSR" id="PIRSR601519-1"/>
    </source>
</evidence>
<dbReference type="AlphaFoldDB" id="C1C0J6"/>
<evidence type="ECO:0000256" key="3">
    <source>
        <dbReference type="ARBA" id="ARBA00022723"/>
    </source>
</evidence>
<evidence type="ECO:0000259" key="8">
    <source>
        <dbReference type="PROSITE" id="PS50905"/>
    </source>
</evidence>
<evidence type="ECO:0000256" key="1">
    <source>
        <dbReference type="ARBA" id="ARBA00007513"/>
    </source>
</evidence>
<dbReference type="EMBL" id="BT080375">
    <property type="protein sequence ID" value="ACO14799.1"/>
    <property type="molecule type" value="mRNA"/>
</dbReference>
<dbReference type="GO" id="GO:0006826">
    <property type="term" value="P:iron ion transport"/>
    <property type="evidence" value="ECO:0007669"/>
    <property type="project" value="InterPro"/>
</dbReference>
<comment type="similarity">
    <text evidence="1 6">Belongs to the ferritin family.</text>
</comment>
<dbReference type="InterPro" id="IPR009040">
    <property type="entry name" value="Ferritin-like_diiron"/>
</dbReference>
<dbReference type="CDD" id="cd01056">
    <property type="entry name" value="Euk_Ferritin"/>
    <property type="match status" value="1"/>
</dbReference>
<protein>
    <recommendedName>
        <fullName evidence="6">Ferritin</fullName>
        <ecNumber evidence="6">1.16.3.1</ecNumber>
    </recommendedName>
</protein>
<feature type="chain" id="PRO_5002905104" description="Ferritin" evidence="7">
    <location>
        <begin position="20"/>
        <end position="213"/>
    </location>
</feature>
<keyword evidence="6" id="KW-0560">Oxidoreductase</keyword>
<keyword evidence="3 5" id="KW-0479">Metal-binding</keyword>
<dbReference type="GO" id="GO:0008198">
    <property type="term" value="F:ferrous iron binding"/>
    <property type="evidence" value="ECO:0007669"/>
    <property type="project" value="TreeGrafter"/>
</dbReference>
<dbReference type="PROSITE" id="PS50905">
    <property type="entry name" value="FERRITIN_LIKE"/>
    <property type="match status" value="1"/>
</dbReference>
<dbReference type="InterPro" id="IPR012347">
    <property type="entry name" value="Ferritin-like"/>
</dbReference>
<accession>C1C0J6</accession>
<proteinExistence type="evidence at transcript level"/>
<evidence type="ECO:0000313" key="9">
    <source>
        <dbReference type="EMBL" id="ACO14799.1"/>
    </source>
</evidence>
<evidence type="ECO:0000256" key="4">
    <source>
        <dbReference type="ARBA" id="ARBA00023004"/>
    </source>
</evidence>
<evidence type="ECO:0000256" key="6">
    <source>
        <dbReference type="RuleBase" id="RU361145"/>
    </source>
</evidence>
<dbReference type="InterPro" id="IPR009078">
    <property type="entry name" value="Ferritin-like_SF"/>
</dbReference>
<dbReference type="Pfam" id="PF00210">
    <property type="entry name" value="Ferritin"/>
    <property type="match status" value="1"/>
</dbReference>
<dbReference type="Gene3D" id="1.20.1260.10">
    <property type="match status" value="1"/>
</dbReference>
<keyword evidence="4 5" id="KW-0408">Iron</keyword>
<keyword evidence="2 6" id="KW-0409">Iron storage</keyword>
<name>C1C0J6_CALCM</name>
<reference evidence="9" key="1">
    <citation type="submission" date="2009-03" db="EMBL/GenBank/DDBJ databases">
        <title>Caligus clemensi ESTs and full-length cDNAs.</title>
        <authorList>
            <person name="Yasuike M."/>
            <person name="von Schalburg K."/>
            <person name="Cooper G."/>
            <person name="Leong J."/>
            <person name="Jones S.R.M."/>
            <person name="Koop B.F."/>
        </authorList>
    </citation>
    <scope>NUCLEOTIDE SEQUENCE</scope>
    <source>
        <tissue evidence="9">Whole</tissue>
    </source>
</reference>
<comment type="catalytic activity">
    <reaction evidence="6">
        <text>4 Fe(2+) + O2 + 4 H(+) = 4 Fe(3+) + 2 H2O</text>
        <dbReference type="Rhea" id="RHEA:11148"/>
        <dbReference type="ChEBI" id="CHEBI:15377"/>
        <dbReference type="ChEBI" id="CHEBI:15378"/>
        <dbReference type="ChEBI" id="CHEBI:15379"/>
        <dbReference type="ChEBI" id="CHEBI:29033"/>
        <dbReference type="ChEBI" id="CHEBI:29034"/>
        <dbReference type="EC" id="1.16.3.1"/>
    </reaction>
</comment>
<feature type="binding site" evidence="5">
    <location>
        <position position="140"/>
    </location>
    <ligand>
        <name>Fe cation</name>
        <dbReference type="ChEBI" id="CHEBI:24875"/>
        <label>1</label>
    </ligand>
</feature>
<dbReference type="GO" id="GO:0005737">
    <property type="term" value="C:cytoplasm"/>
    <property type="evidence" value="ECO:0007669"/>
    <property type="project" value="TreeGrafter"/>
</dbReference>
<dbReference type="GO" id="GO:0004322">
    <property type="term" value="F:ferroxidase activity"/>
    <property type="evidence" value="ECO:0007669"/>
    <property type="project" value="UniProtKB-EC"/>
</dbReference>
<organism evidence="9">
    <name type="scientific">Caligus clemensi</name>
    <name type="common">Sea louse</name>
    <dbReference type="NCBI Taxonomy" id="344056"/>
    <lineage>
        <taxon>Eukaryota</taxon>
        <taxon>Metazoa</taxon>
        <taxon>Ecdysozoa</taxon>
        <taxon>Arthropoda</taxon>
        <taxon>Crustacea</taxon>
        <taxon>Multicrustacea</taxon>
        <taxon>Hexanauplia</taxon>
        <taxon>Copepoda</taxon>
        <taxon>Siphonostomatoida</taxon>
        <taxon>Caligidae</taxon>
        <taxon>Caligus</taxon>
    </lineage>
</organism>
<evidence type="ECO:0000256" key="7">
    <source>
        <dbReference type="SAM" id="SignalP"/>
    </source>
</evidence>
<feature type="binding site" evidence="5">
    <location>
        <position position="94"/>
    </location>
    <ligand>
        <name>Fe cation</name>
        <dbReference type="ChEBI" id="CHEBI:24875"/>
        <label>1</label>
    </ligand>
</feature>
<comment type="function">
    <text evidence="6">Stores iron in a soluble, non-toxic, readily available form. Important for iron homeostasis. Iron is taken up in the ferrous form and deposited as ferric hydroxides after oxidation.</text>
</comment>
<dbReference type="PANTHER" id="PTHR11431">
    <property type="entry name" value="FERRITIN"/>
    <property type="match status" value="1"/>
</dbReference>
<dbReference type="InterPro" id="IPR008331">
    <property type="entry name" value="Ferritin_DPS_dom"/>
</dbReference>
<dbReference type="EC" id="1.16.3.1" evidence="6"/>
<feature type="signal peptide" evidence="7">
    <location>
        <begin position="1"/>
        <end position="19"/>
    </location>
</feature>
<feature type="domain" description="Ferritin-like diiron" evidence="8">
    <location>
        <begin position="39"/>
        <end position="194"/>
    </location>
</feature>
<feature type="binding site" evidence="5">
    <location>
        <position position="91"/>
    </location>
    <ligand>
        <name>Fe cation</name>
        <dbReference type="ChEBI" id="CHEBI:24875"/>
        <label>1</label>
    </ligand>
</feature>
<dbReference type="SUPFAM" id="SSF47240">
    <property type="entry name" value="Ferritin-like"/>
    <property type="match status" value="1"/>
</dbReference>
<dbReference type="PANTHER" id="PTHR11431:SF43">
    <property type="entry name" value="FERRITIN"/>
    <property type="match status" value="1"/>
</dbReference>
<keyword evidence="7" id="KW-0732">Signal</keyword>
<dbReference type="InterPro" id="IPR001519">
    <property type="entry name" value="Ferritin"/>
</dbReference>
<dbReference type="GO" id="GO:0006879">
    <property type="term" value="P:intracellular iron ion homeostasis"/>
    <property type="evidence" value="ECO:0007669"/>
    <property type="project" value="UniProtKB-KW"/>
</dbReference>
<feature type="binding site" evidence="5">
    <location>
        <position position="56"/>
    </location>
    <ligand>
        <name>Fe cation</name>
        <dbReference type="ChEBI" id="CHEBI:24875"/>
        <label>1</label>
    </ligand>
</feature>
<feature type="binding site" evidence="5">
    <location>
        <position position="176"/>
    </location>
    <ligand>
        <name>Fe cation</name>
        <dbReference type="ChEBI" id="CHEBI:24875"/>
        <label>1</label>
    </ligand>
</feature>
<evidence type="ECO:0000256" key="2">
    <source>
        <dbReference type="ARBA" id="ARBA00022434"/>
    </source>
</evidence>